<dbReference type="eggNOG" id="ENOG502ZBRV">
    <property type="taxonomic scope" value="Bacteria"/>
</dbReference>
<dbReference type="PIR" id="F83678">
    <property type="entry name" value="F83678"/>
</dbReference>
<keyword evidence="1" id="KW-1133">Transmembrane helix</keyword>
<accession>Q9KG82</accession>
<organism evidence="2 3">
    <name type="scientific">Halalkalibacterium halodurans (strain ATCC BAA-125 / DSM 18197 / FERM 7344 / JCM 9153 / C-125)</name>
    <name type="common">Bacillus halodurans</name>
    <dbReference type="NCBI Taxonomy" id="272558"/>
    <lineage>
        <taxon>Bacteria</taxon>
        <taxon>Bacillati</taxon>
        <taxon>Bacillota</taxon>
        <taxon>Bacilli</taxon>
        <taxon>Bacillales</taxon>
        <taxon>Bacillaceae</taxon>
        <taxon>Halalkalibacterium (ex Joshi et al. 2022)</taxon>
    </lineage>
</organism>
<dbReference type="HOGENOM" id="CLU_064238_2_0_9"/>
<feature type="transmembrane region" description="Helical" evidence="1">
    <location>
        <begin position="116"/>
        <end position="134"/>
    </location>
</feature>
<feature type="transmembrane region" description="Helical" evidence="1">
    <location>
        <begin position="180"/>
        <end position="199"/>
    </location>
</feature>
<protein>
    <submittedName>
        <fullName evidence="2">BH0230 protein</fullName>
    </submittedName>
</protein>
<dbReference type="AlphaFoldDB" id="Q9KG82"/>
<name>Q9KG82_HALH5</name>
<evidence type="ECO:0000313" key="2">
    <source>
        <dbReference type="EMBL" id="BAB03949.1"/>
    </source>
</evidence>
<reference evidence="2 3" key="1">
    <citation type="journal article" date="2000" name="Nucleic Acids Res.">
        <title>Complete genome sequence of the alkaliphilic bacterium Bacillus halodurans and genomic sequence comparison with Bacillus subtilis.</title>
        <authorList>
            <person name="Takami H."/>
            <person name="Nakasone K."/>
            <person name="Takaki Y."/>
            <person name="Maeno G."/>
            <person name="Sasaki R."/>
            <person name="Masui N."/>
            <person name="Fuji F."/>
            <person name="Hirama C."/>
            <person name="Nakamura Y."/>
            <person name="Ogasawara N."/>
            <person name="Kuhara S."/>
            <person name="Horikoshi K."/>
        </authorList>
    </citation>
    <scope>NUCLEOTIDE SEQUENCE [LARGE SCALE GENOMIC DNA]</scope>
    <source>
        <strain evidence="3">ATCC BAA-125 / DSM 18197 / FERM 7344 / JCM 9153 / C-125</strain>
    </source>
</reference>
<dbReference type="STRING" id="272558.gene:10726070"/>
<gene>
    <name evidence="2" type="ordered locus">BH0230</name>
</gene>
<dbReference type="InterPro" id="IPR025576">
    <property type="entry name" value="YwiC"/>
</dbReference>
<feature type="transmembrane region" description="Helical" evidence="1">
    <location>
        <begin position="140"/>
        <end position="159"/>
    </location>
</feature>
<feature type="transmembrane region" description="Helical" evidence="1">
    <location>
        <begin position="65"/>
        <end position="81"/>
    </location>
</feature>
<feature type="transmembrane region" description="Helical" evidence="1">
    <location>
        <begin position="36"/>
        <end position="53"/>
    </location>
</feature>
<dbReference type="RefSeq" id="WP_010896412.1">
    <property type="nucleotide sequence ID" value="NC_002570.2"/>
</dbReference>
<keyword evidence="1" id="KW-0812">Transmembrane</keyword>
<sequence>MNMLIPKQHGAWAMLVIPYVLGMVKGGAVWWHLPLAVGWLFLYLVAYPVTMLVKKRRMDVYKKWAVRYGVIAACFLLPVVWMHPPLLLLGSLLFPFFLVMMMYARKNDDRAFLNDLVAVVIFSAGGLASYWLGAERLDEWALFIFGQTMLFFVGSAFYVKSMIREKNNRWFARYSWVYHVLAPCLSLAMGAGWAVLALIPSSIRAWVLYSKKLSVMKIGIYEVINASFFLLVISSFLLW</sequence>
<dbReference type="Proteomes" id="UP000001258">
    <property type="component" value="Chromosome"/>
</dbReference>
<proteinExistence type="predicted"/>
<dbReference type="EMBL" id="BA000004">
    <property type="protein sequence ID" value="BAB03949.1"/>
    <property type="molecule type" value="Genomic_DNA"/>
</dbReference>
<evidence type="ECO:0000256" key="1">
    <source>
        <dbReference type="SAM" id="Phobius"/>
    </source>
</evidence>
<keyword evidence="1" id="KW-0472">Membrane</keyword>
<evidence type="ECO:0000313" key="3">
    <source>
        <dbReference type="Proteomes" id="UP000001258"/>
    </source>
</evidence>
<dbReference type="Pfam" id="PF14256">
    <property type="entry name" value="YwiC"/>
    <property type="match status" value="1"/>
</dbReference>
<keyword evidence="3" id="KW-1185">Reference proteome</keyword>
<dbReference type="KEGG" id="bha:BH0230"/>
<dbReference type="OrthoDB" id="2380563at2"/>
<feature type="transmembrane region" description="Helical" evidence="1">
    <location>
        <begin position="87"/>
        <end position="104"/>
    </location>
</feature>
<feature type="transmembrane region" description="Helical" evidence="1">
    <location>
        <begin position="219"/>
        <end position="238"/>
    </location>
</feature>
<feature type="transmembrane region" description="Helical" evidence="1">
    <location>
        <begin position="12"/>
        <end position="30"/>
    </location>
</feature>